<evidence type="ECO:0000313" key="2">
    <source>
        <dbReference type="Proteomes" id="UP001516400"/>
    </source>
</evidence>
<dbReference type="Proteomes" id="UP001516400">
    <property type="component" value="Unassembled WGS sequence"/>
</dbReference>
<accession>A0ABD2NCS8</accession>
<evidence type="ECO:0000313" key="1">
    <source>
        <dbReference type="EMBL" id="KAL3276374.1"/>
    </source>
</evidence>
<dbReference type="AlphaFoldDB" id="A0ABD2NCS8"/>
<gene>
    <name evidence="1" type="ORF">HHI36_011758</name>
</gene>
<keyword evidence="2" id="KW-1185">Reference proteome</keyword>
<proteinExistence type="predicted"/>
<reference evidence="1 2" key="1">
    <citation type="journal article" date="2021" name="BMC Biol.">
        <title>Horizontally acquired antibacterial genes associated with adaptive radiation of ladybird beetles.</title>
        <authorList>
            <person name="Li H.S."/>
            <person name="Tang X.F."/>
            <person name="Huang Y.H."/>
            <person name="Xu Z.Y."/>
            <person name="Chen M.L."/>
            <person name="Du X.Y."/>
            <person name="Qiu B.Y."/>
            <person name="Chen P.T."/>
            <person name="Zhang W."/>
            <person name="Slipinski A."/>
            <person name="Escalona H.E."/>
            <person name="Waterhouse R.M."/>
            <person name="Zwick A."/>
            <person name="Pang H."/>
        </authorList>
    </citation>
    <scope>NUCLEOTIDE SEQUENCE [LARGE SCALE GENOMIC DNA]</scope>
    <source>
        <strain evidence="1">SYSU2018</strain>
    </source>
</reference>
<organism evidence="1 2">
    <name type="scientific">Cryptolaemus montrouzieri</name>
    <dbReference type="NCBI Taxonomy" id="559131"/>
    <lineage>
        <taxon>Eukaryota</taxon>
        <taxon>Metazoa</taxon>
        <taxon>Ecdysozoa</taxon>
        <taxon>Arthropoda</taxon>
        <taxon>Hexapoda</taxon>
        <taxon>Insecta</taxon>
        <taxon>Pterygota</taxon>
        <taxon>Neoptera</taxon>
        <taxon>Endopterygota</taxon>
        <taxon>Coleoptera</taxon>
        <taxon>Polyphaga</taxon>
        <taxon>Cucujiformia</taxon>
        <taxon>Coccinelloidea</taxon>
        <taxon>Coccinellidae</taxon>
        <taxon>Scymninae</taxon>
        <taxon>Scymnini</taxon>
        <taxon>Cryptolaemus</taxon>
    </lineage>
</organism>
<comment type="caution">
    <text evidence="1">The sequence shown here is derived from an EMBL/GenBank/DDBJ whole genome shotgun (WGS) entry which is preliminary data.</text>
</comment>
<dbReference type="EMBL" id="JABFTP020000103">
    <property type="protein sequence ID" value="KAL3276374.1"/>
    <property type="molecule type" value="Genomic_DNA"/>
</dbReference>
<protein>
    <submittedName>
        <fullName evidence="1">Uncharacterized protein</fullName>
    </submittedName>
</protein>
<sequence>MVEKEPTGNSHTKTHTFTREICLAIKGAFGTPSIIAIEVLLSIPLLHLSLESKAWTRYRKLRMAINSPKAIVMKSSALLTKMSNILVTGTKIENYINHSLRVSDKLRVILAYILLILGRVTVKLQT</sequence>
<name>A0ABD2NCS8_9CUCU</name>